<gene>
    <name evidence="2" type="ORF">LAZ67_8003491</name>
</gene>
<dbReference type="Proteomes" id="UP001235939">
    <property type="component" value="Chromosome 08"/>
</dbReference>
<dbReference type="EMBL" id="CP092870">
    <property type="protein sequence ID" value="UYV71493.1"/>
    <property type="molecule type" value="Genomic_DNA"/>
</dbReference>
<keyword evidence="3" id="KW-1185">Reference proteome</keyword>
<dbReference type="Gene3D" id="3.30.420.10">
    <property type="entry name" value="Ribonuclease H-like superfamily/Ribonuclease H"/>
    <property type="match status" value="1"/>
</dbReference>
<protein>
    <recommendedName>
        <fullName evidence="4">Tc1-like transposase DDE domain-containing protein</fullName>
    </recommendedName>
</protein>
<organism evidence="2 3">
    <name type="scientific">Cordylochernes scorpioides</name>
    <dbReference type="NCBI Taxonomy" id="51811"/>
    <lineage>
        <taxon>Eukaryota</taxon>
        <taxon>Metazoa</taxon>
        <taxon>Ecdysozoa</taxon>
        <taxon>Arthropoda</taxon>
        <taxon>Chelicerata</taxon>
        <taxon>Arachnida</taxon>
        <taxon>Pseudoscorpiones</taxon>
        <taxon>Cheliferoidea</taxon>
        <taxon>Chernetidae</taxon>
        <taxon>Cordylochernes</taxon>
    </lineage>
</organism>
<accession>A0ABY6KRL8</accession>
<feature type="region of interest" description="Disordered" evidence="1">
    <location>
        <begin position="1"/>
        <end position="20"/>
    </location>
</feature>
<evidence type="ECO:0000256" key="1">
    <source>
        <dbReference type="SAM" id="MobiDB-lite"/>
    </source>
</evidence>
<feature type="compositionally biased region" description="Low complexity" evidence="1">
    <location>
        <begin position="62"/>
        <end position="77"/>
    </location>
</feature>
<evidence type="ECO:0000313" key="2">
    <source>
        <dbReference type="EMBL" id="UYV71493.1"/>
    </source>
</evidence>
<feature type="compositionally biased region" description="Polar residues" evidence="1">
    <location>
        <begin position="33"/>
        <end position="50"/>
    </location>
</feature>
<name>A0ABY6KRL8_9ARAC</name>
<reference evidence="2 3" key="1">
    <citation type="submission" date="2022-01" db="EMBL/GenBank/DDBJ databases">
        <title>A chromosomal length assembly of Cordylochernes scorpioides.</title>
        <authorList>
            <person name="Zeh D."/>
            <person name="Zeh J."/>
        </authorList>
    </citation>
    <scope>NUCLEOTIDE SEQUENCE [LARGE SCALE GENOMIC DNA]</scope>
    <source>
        <strain evidence="2">IN4F17</strain>
        <tissue evidence="2">Whole Body</tissue>
    </source>
</reference>
<proteinExistence type="predicted"/>
<feature type="compositionally biased region" description="Basic and acidic residues" evidence="1">
    <location>
        <begin position="51"/>
        <end position="60"/>
    </location>
</feature>
<sequence>MQRQDVSCRPRRDTTEREDRAIVRTAVAASDSTLSTIQRVRPTSIQNDHQQTTERAESKRSPTVTMPTPHTRTPTSPSKVIVRIPLDPVWISWNKVRPRLTRAISPKPWSLGGRLSVCQSWCCGFVTDPMPLVAATVNRWRQILTFILTGEATIASIDDILRPVLLPLLTHHPELTCQPDNAQPHTACVTMDCLQSCRTLPWPVRSPDLSPIEYIWNVMERRLQPSQNVVYG</sequence>
<evidence type="ECO:0000313" key="3">
    <source>
        <dbReference type="Proteomes" id="UP001235939"/>
    </source>
</evidence>
<dbReference type="InterPro" id="IPR036397">
    <property type="entry name" value="RNaseH_sf"/>
</dbReference>
<feature type="region of interest" description="Disordered" evidence="1">
    <location>
        <begin position="33"/>
        <end position="78"/>
    </location>
</feature>
<evidence type="ECO:0008006" key="4">
    <source>
        <dbReference type="Google" id="ProtNLM"/>
    </source>
</evidence>